<dbReference type="Gene3D" id="3.30.70.360">
    <property type="match status" value="1"/>
</dbReference>
<dbReference type="InterPro" id="IPR017150">
    <property type="entry name" value="Pept_M20_glutamate_carboxypep"/>
</dbReference>
<dbReference type="SUPFAM" id="SSF55031">
    <property type="entry name" value="Bacterial exopeptidase dimerisation domain"/>
    <property type="match status" value="1"/>
</dbReference>
<evidence type="ECO:0000313" key="5">
    <source>
        <dbReference type="Proteomes" id="UP001162891"/>
    </source>
</evidence>
<gene>
    <name evidence="4" type="ORF">AMOR_27120</name>
</gene>
<dbReference type="Pfam" id="PF01546">
    <property type="entry name" value="Peptidase_M20"/>
    <property type="match status" value="1"/>
</dbReference>
<organism evidence="4 5">
    <name type="scientific">Anaeromyxobacter oryzae</name>
    <dbReference type="NCBI Taxonomy" id="2918170"/>
    <lineage>
        <taxon>Bacteria</taxon>
        <taxon>Pseudomonadati</taxon>
        <taxon>Myxococcota</taxon>
        <taxon>Myxococcia</taxon>
        <taxon>Myxococcales</taxon>
        <taxon>Cystobacterineae</taxon>
        <taxon>Anaeromyxobacteraceae</taxon>
        <taxon>Anaeromyxobacter</taxon>
    </lineage>
</organism>
<protein>
    <submittedName>
        <fullName evidence="4">Peptidase M20</fullName>
    </submittedName>
</protein>
<feature type="domain" description="Peptidase M20 dimerisation" evidence="3">
    <location>
        <begin position="182"/>
        <end position="283"/>
    </location>
</feature>
<dbReference type="InterPro" id="IPR011650">
    <property type="entry name" value="Peptidase_M20_dimer"/>
</dbReference>
<dbReference type="PANTHER" id="PTHR43808:SF9">
    <property type="entry name" value="BLL0789 PROTEIN"/>
    <property type="match status" value="1"/>
</dbReference>
<sequence>MASRMEDALAWLAGQRGPMEALLERLVSQNSFTQHRAGVEAVANLAAGQLRTLGLEVKLHSSQRFGPHVLFADRAPGASVFLLGHTDTVYAPGTFDGFRKDGDRAFGPGVFDMKGGIVVMLFGLAAAKRAGLLERVPVKGILVSDEEVGSPESQPVTRAHAAGAACALCFESGRPGDLLVTRRKGVGSVVAQARGVAAHAGNEHEKGRNAIWAIARFVDRVQSLTDYGRGLTVSVGLVSGGTTKNTVPAAARCEVDLRFETVADGEALLAAIREAAAEAAVPGTSIEISQGGWRDPLERTRESSALAKAYGDCQRESGLGLGEAPLVGGGSDACTTGAAGIPSIDGLGPRGKGFHTTAEEVDLGSLVPKATALLRFLATRA</sequence>
<dbReference type="InterPro" id="IPR050072">
    <property type="entry name" value="Peptidase_M20A"/>
</dbReference>
<dbReference type="PANTHER" id="PTHR43808">
    <property type="entry name" value="ACETYLORNITHINE DEACETYLASE"/>
    <property type="match status" value="1"/>
</dbReference>
<keyword evidence="1" id="KW-0479">Metal-binding</keyword>
<proteinExistence type="predicted"/>
<dbReference type="Pfam" id="PF07687">
    <property type="entry name" value="M20_dimer"/>
    <property type="match status" value="1"/>
</dbReference>
<evidence type="ECO:0000259" key="3">
    <source>
        <dbReference type="Pfam" id="PF07687"/>
    </source>
</evidence>
<name>A0ABN6MRX8_9BACT</name>
<reference evidence="5" key="1">
    <citation type="journal article" date="2022" name="Int. J. Syst. Evol. Microbiol.">
        <title>Anaeromyxobacter oryzae sp. nov., Anaeromyxobacter diazotrophicus sp. nov. and Anaeromyxobacter paludicola sp. nov., isolated from paddy soils.</title>
        <authorList>
            <person name="Itoh H."/>
            <person name="Xu Z."/>
            <person name="Mise K."/>
            <person name="Masuda Y."/>
            <person name="Ushijima N."/>
            <person name="Hayakawa C."/>
            <person name="Shiratori Y."/>
            <person name="Senoo K."/>
        </authorList>
    </citation>
    <scope>NUCLEOTIDE SEQUENCE [LARGE SCALE GENOMIC DNA]</scope>
    <source>
        <strain evidence="5">Red232</strain>
    </source>
</reference>
<keyword evidence="5" id="KW-1185">Reference proteome</keyword>
<dbReference type="EMBL" id="AP025591">
    <property type="protein sequence ID" value="BDG03716.1"/>
    <property type="molecule type" value="Genomic_DNA"/>
</dbReference>
<dbReference type="SUPFAM" id="SSF53187">
    <property type="entry name" value="Zn-dependent exopeptidases"/>
    <property type="match status" value="1"/>
</dbReference>
<dbReference type="InterPro" id="IPR036264">
    <property type="entry name" value="Bact_exopeptidase_dim_dom"/>
</dbReference>
<dbReference type="RefSeq" id="WP_248361965.1">
    <property type="nucleotide sequence ID" value="NZ_AP025591.1"/>
</dbReference>
<evidence type="ECO:0000313" key="4">
    <source>
        <dbReference type="EMBL" id="BDG03716.1"/>
    </source>
</evidence>
<evidence type="ECO:0000256" key="1">
    <source>
        <dbReference type="ARBA" id="ARBA00022723"/>
    </source>
</evidence>
<keyword evidence="2" id="KW-0378">Hydrolase</keyword>
<dbReference type="PIRSF" id="PIRSF037238">
    <property type="entry name" value="Carboxypeptidase_G2"/>
    <property type="match status" value="1"/>
</dbReference>
<dbReference type="Gene3D" id="3.40.630.10">
    <property type="entry name" value="Zn peptidases"/>
    <property type="match status" value="1"/>
</dbReference>
<dbReference type="Proteomes" id="UP001162891">
    <property type="component" value="Chromosome"/>
</dbReference>
<dbReference type="InterPro" id="IPR002933">
    <property type="entry name" value="Peptidase_M20"/>
</dbReference>
<evidence type="ECO:0000256" key="2">
    <source>
        <dbReference type="ARBA" id="ARBA00022801"/>
    </source>
</evidence>
<accession>A0ABN6MRX8</accession>